<dbReference type="GO" id="GO:0000976">
    <property type="term" value="F:transcription cis-regulatory region binding"/>
    <property type="evidence" value="ECO:0007669"/>
    <property type="project" value="TreeGrafter"/>
</dbReference>
<gene>
    <name evidence="5" type="ORF">IAB98_00595</name>
</gene>
<evidence type="ECO:0000256" key="2">
    <source>
        <dbReference type="ARBA" id="ARBA00023125"/>
    </source>
</evidence>
<dbReference type="PANTHER" id="PTHR30146:SF154">
    <property type="entry name" value="TRANSCRIPTION REGULATOR, MEMBER OF GALR FAMILY"/>
    <property type="match status" value="1"/>
</dbReference>
<dbReference type="PANTHER" id="PTHR30146">
    <property type="entry name" value="LACI-RELATED TRANSCRIPTIONAL REPRESSOR"/>
    <property type="match status" value="1"/>
</dbReference>
<keyword evidence="2 5" id="KW-0238">DNA-binding</keyword>
<evidence type="ECO:0000313" key="6">
    <source>
        <dbReference type="Proteomes" id="UP000886841"/>
    </source>
</evidence>
<evidence type="ECO:0000313" key="5">
    <source>
        <dbReference type="EMBL" id="HIR91903.1"/>
    </source>
</evidence>
<dbReference type="GO" id="GO:0003700">
    <property type="term" value="F:DNA-binding transcription factor activity"/>
    <property type="evidence" value="ECO:0007669"/>
    <property type="project" value="TreeGrafter"/>
</dbReference>
<name>A0A9D1JEH2_9FIRM</name>
<proteinExistence type="predicted"/>
<accession>A0A9D1JEH2</accession>
<dbReference type="Pfam" id="PF13377">
    <property type="entry name" value="Peripla_BP_3"/>
    <property type="match status" value="1"/>
</dbReference>
<reference evidence="5" key="1">
    <citation type="submission" date="2020-10" db="EMBL/GenBank/DDBJ databases">
        <authorList>
            <person name="Gilroy R."/>
        </authorList>
    </citation>
    <scope>NUCLEOTIDE SEQUENCE</scope>
    <source>
        <strain evidence="5">ChiSxjej1B13-7041</strain>
    </source>
</reference>
<protein>
    <submittedName>
        <fullName evidence="5">LacI family DNA-binding transcriptional regulator</fullName>
    </submittedName>
</protein>
<dbReference type="SUPFAM" id="SSF47413">
    <property type="entry name" value="lambda repressor-like DNA-binding domains"/>
    <property type="match status" value="1"/>
</dbReference>
<dbReference type="Gene3D" id="3.40.50.2300">
    <property type="match status" value="2"/>
</dbReference>
<feature type="domain" description="HTH lacI-type" evidence="4">
    <location>
        <begin position="1"/>
        <end position="54"/>
    </location>
</feature>
<dbReference type="EMBL" id="DVHU01000007">
    <property type="protein sequence ID" value="HIR91903.1"/>
    <property type="molecule type" value="Genomic_DNA"/>
</dbReference>
<dbReference type="SMART" id="SM00354">
    <property type="entry name" value="HTH_LACI"/>
    <property type="match status" value="1"/>
</dbReference>
<dbReference type="CDD" id="cd01542">
    <property type="entry name" value="PBP1_TreR-like"/>
    <property type="match status" value="1"/>
</dbReference>
<dbReference type="CDD" id="cd01392">
    <property type="entry name" value="HTH_LacI"/>
    <property type="match status" value="1"/>
</dbReference>
<dbReference type="Gene3D" id="1.10.260.40">
    <property type="entry name" value="lambda repressor-like DNA-binding domains"/>
    <property type="match status" value="1"/>
</dbReference>
<dbReference type="SUPFAM" id="SSF53822">
    <property type="entry name" value="Periplasmic binding protein-like I"/>
    <property type="match status" value="1"/>
</dbReference>
<organism evidence="5 6">
    <name type="scientific">Candidatus Egerieimonas intestinavium</name>
    <dbReference type="NCBI Taxonomy" id="2840777"/>
    <lineage>
        <taxon>Bacteria</taxon>
        <taxon>Bacillati</taxon>
        <taxon>Bacillota</taxon>
        <taxon>Clostridia</taxon>
        <taxon>Lachnospirales</taxon>
        <taxon>Lachnospiraceae</taxon>
        <taxon>Lachnospiraceae incertae sedis</taxon>
        <taxon>Candidatus Egerieimonas</taxon>
    </lineage>
</organism>
<dbReference type="AlphaFoldDB" id="A0A9D1JEH2"/>
<dbReference type="Proteomes" id="UP000886841">
    <property type="component" value="Unassembled WGS sequence"/>
</dbReference>
<dbReference type="Pfam" id="PF00356">
    <property type="entry name" value="LacI"/>
    <property type="match status" value="1"/>
</dbReference>
<reference evidence="5" key="2">
    <citation type="journal article" date="2021" name="PeerJ">
        <title>Extensive microbial diversity within the chicken gut microbiome revealed by metagenomics and culture.</title>
        <authorList>
            <person name="Gilroy R."/>
            <person name="Ravi A."/>
            <person name="Getino M."/>
            <person name="Pursley I."/>
            <person name="Horton D.L."/>
            <person name="Alikhan N.F."/>
            <person name="Baker D."/>
            <person name="Gharbi K."/>
            <person name="Hall N."/>
            <person name="Watson M."/>
            <person name="Adriaenssens E.M."/>
            <person name="Foster-Nyarko E."/>
            <person name="Jarju S."/>
            <person name="Secka A."/>
            <person name="Antonio M."/>
            <person name="Oren A."/>
            <person name="Chaudhuri R.R."/>
            <person name="La Ragione R."/>
            <person name="Hildebrand F."/>
            <person name="Pallen M.J."/>
        </authorList>
    </citation>
    <scope>NUCLEOTIDE SEQUENCE</scope>
    <source>
        <strain evidence="5">ChiSxjej1B13-7041</strain>
    </source>
</reference>
<evidence type="ECO:0000256" key="3">
    <source>
        <dbReference type="ARBA" id="ARBA00023163"/>
    </source>
</evidence>
<comment type="caution">
    <text evidence="5">The sequence shown here is derived from an EMBL/GenBank/DDBJ whole genome shotgun (WGS) entry which is preliminary data.</text>
</comment>
<dbReference type="PROSITE" id="PS00356">
    <property type="entry name" value="HTH_LACI_1"/>
    <property type="match status" value="1"/>
</dbReference>
<evidence type="ECO:0000259" key="4">
    <source>
        <dbReference type="PROSITE" id="PS50932"/>
    </source>
</evidence>
<keyword evidence="3" id="KW-0804">Transcription</keyword>
<dbReference type="InterPro" id="IPR010982">
    <property type="entry name" value="Lambda_DNA-bd_dom_sf"/>
</dbReference>
<keyword evidence="1" id="KW-0805">Transcription regulation</keyword>
<evidence type="ECO:0000256" key="1">
    <source>
        <dbReference type="ARBA" id="ARBA00023015"/>
    </source>
</evidence>
<dbReference type="InterPro" id="IPR000843">
    <property type="entry name" value="HTH_LacI"/>
</dbReference>
<dbReference type="PROSITE" id="PS50932">
    <property type="entry name" value="HTH_LACI_2"/>
    <property type="match status" value="1"/>
</dbReference>
<dbReference type="InterPro" id="IPR046335">
    <property type="entry name" value="LacI/GalR-like_sensor"/>
</dbReference>
<sequence>MNINEIAKLAQVSRATVSRYLNNGYVSQEKREAIRRVIEETGYRPSSTAQTLRTRKTRLVGVVLPKINSDSVSRMVAGISQVLSEKGYQIVLANTANNLEEELKYLSFFRERHVDGVILVATMFTRRHKELLKEYQVPLVILGQQLSGYPCVYHDDYNASRELTAILARQGREFGYLGVTDRDVAAGLNRRRGFEAGLKESHKRWDPACSREVTFSVEEGRQGMRELLEKNPQLDSVFCATDNIAIGALIYLKEAGKRVPEDIQLVGTGDGLTGRVISPPITTVHFYYKTSGIEAAQMLCEMLETEKPVRREIKMGYEILVRDSVREKRVSQQ</sequence>
<dbReference type="InterPro" id="IPR028082">
    <property type="entry name" value="Peripla_BP_I"/>
</dbReference>